<dbReference type="Proteomes" id="UP000436088">
    <property type="component" value="Unassembled WGS sequence"/>
</dbReference>
<reference evidence="1" key="1">
    <citation type="submission" date="2019-09" db="EMBL/GenBank/DDBJ databases">
        <title>Draft genome information of white flower Hibiscus syriacus.</title>
        <authorList>
            <person name="Kim Y.-M."/>
        </authorList>
    </citation>
    <scope>NUCLEOTIDE SEQUENCE [LARGE SCALE GENOMIC DNA]</scope>
    <source>
        <strain evidence="1">YM2019G1</strain>
    </source>
</reference>
<dbReference type="InterPro" id="IPR018392">
    <property type="entry name" value="LysM"/>
</dbReference>
<evidence type="ECO:0000313" key="1">
    <source>
        <dbReference type="EMBL" id="KAE8682342.1"/>
    </source>
</evidence>
<name>A0A6A2YTI3_HIBSY</name>
<keyword evidence="2" id="KW-1185">Reference proteome</keyword>
<comment type="caution">
    <text evidence="1">The sequence shown here is derived from an EMBL/GenBank/DDBJ whole genome shotgun (WGS) entry which is preliminary data.</text>
</comment>
<dbReference type="PANTHER" id="PTHR33648">
    <property type="entry name" value="EMBRYO SAC 1"/>
    <property type="match status" value="1"/>
</dbReference>
<dbReference type="OrthoDB" id="1417267at2759"/>
<dbReference type="EMBL" id="VEPZ02001286">
    <property type="protein sequence ID" value="KAE8682342.1"/>
    <property type="molecule type" value="Genomic_DNA"/>
</dbReference>
<evidence type="ECO:0000313" key="2">
    <source>
        <dbReference type="Proteomes" id="UP000436088"/>
    </source>
</evidence>
<gene>
    <name evidence="1" type="ORF">F3Y22_tig00111254pilonHSYRG00083</name>
</gene>
<protein>
    <submittedName>
        <fullName evidence="1">SWIB complex BAF60b domain-containing family protein</fullName>
    </submittedName>
</protein>
<sequence>MASSSSSIKTNSMKKPRALVGAASWYYTVALLTLIFIGSTRANYEAADVKGRQLLNRPCDEFYVVREGETLNMIGDKCDDPFIVERNPHINDPDDVFPGLVIHIVSSNASKL</sequence>
<proteinExistence type="predicted"/>
<dbReference type="CDD" id="cd00118">
    <property type="entry name" value="LysM"/>
    <property type="match status" value="1"/>
</dbReference>
<dbReference type="PANTHER" id="PTHR33648:SF15">
    <property type="entry name" value="OS04G0572800 PROTEIN"/>
    <property type="match status" value="1"/>
</dbReference>
<organism evidence="1 2">
    <name type="scientific">Hibiscus syriacus</name>
    <name type="common">Rose of Sharon</name>
    <dbReference type="NCBI Taxonomy" id="106335"/>
    <lineage>
        <taxon>Eukaryota</taxon>
        <taxon>Viridiplantae</taxon>
        <taxon>Streptophyta</taxon>
        <taxon>Embryophyta</taxon>
        <taxon>Tracheophyta</taxon>
        <taxon>Spermatophyta</taxon>
        <taxon>Magnoliopsida</taxon>
        <taxon>eudicotyledons</taxon>
        <taxon>Gunneridae</taxon>
        <taxon>Pentapetalae</taxon>
        <taxon>rosids</taxon>
        <taxon>malvids</taxon>
        <taxon>Malvales</taxon>
        <taxon>Malvaceae</taxon>
        <taxon>Malvoideae</taxon>
        <taxon>Hibiscus</taxon>
    </lineage>
</organism>
<dbReference type="AlphaFoldDB" id="A0A6A2YTI3"/>
<dbReference type="InterPro" id="IPR036779">
    <property type="entry name" value="LysM_dom_sf"/>
</dbReference>
<dbReference type="Gene3D" id="3.10.350.10">
    <property type="entry name" value="LysM domain"/>
    <property type="match status" value="1"/>
</dbReference>
<accession>A0A6A2YTI3</accession>